<dbReference type="Gene3D" id="3.30.70.1990">
    <property type="match status" value="1"/>
</dbReference>
<dbReference type="InterPro" id="IPR002937">
    <property type="entry name" value="Amino_oxidase"/>
</dbReference>
<dbReference type="FunFam" id="1.10.405.20:FF:000001">
    <property type="entry name" value="Amine oxidase"/>
    <property type="match status" value="1"/>
</dbReference>
<evidence type="ECO:0000313" key="2">
    <source>
        <dbReference type="EMBL" id="SPO05663.1"/>
    </source>
</evidence>
<protein>
    <recommendedName>
        <fullName evidence="1">Amine oxidase domain-containing protein</fullName>
    </recommendedName>
</protein>
<dbReference type="AlphaFoldDB" id="A0AAE8N5U3"/>
<dbReference type="PANTHER" id="PTHR42923">
    <property type="entry name" value="PROTOPORPHYRINOGEN OXIDASE"/>
    <property type="match status" value="1"/>
</dbReference>
<comment type="caution">
    <text evidence="2">The sequence shown here is derived from an EMBL/GenBank/DDBJ whole genome shotgun (WGS) entry which is preliminary data.</text>
</comment>
<sequence>MAHSQSKRVAVVGSGCAGLAAVWVLKDTHHDVFLYESADRLGGHTNTVQWTSGKHTTAVDTGFIVLNEATYPNFINFLKVVDVPIDPTDMTFAVSRDGGLFEWAGTSLASVFCQPTHLISPRFWRMLFDVVRFNHFAKDLLVEEDERRGAPAASGYDPLPASIGEYLDKEGYSEAFRNDYLIPMTAAVWSTSPDKCALAFPAATLVRFFWNHHLLSTITARPSWLTLRRCGQSYIDAIMKDFPADHIFLNEPVRSLVNEPSGKVRLLLENGSTALYDHVILATHGDQAYSIIQPSATPEEAAILSAFKTSPNKAVLHSDTSLLPRKALARSCWNYITTSSSGRGTDNVDSICLTYDMNSLQHIPRATFGDVLVTLNPLRPPRPETVRAEFEYAHPLYTPEAVAAQRELRKIQGRRGVSYAGAWTGYGFHEDGFTSGLRAAEGLGGRVPFEVRDSTYSRGVRPESGFRERVLRAVILVVQVVIVSSIEKVFGSRRSSLEGEKKRL</sequence>
<gene>
    <name evidence="2" type="ORF">DNG_08350</name>
</gene>
<feature type="domain" description="Amine oxidase" evidence="1">
    <location>
        <begin position="17"/>
        <end position="441"/>
    </location>
</feature>
<dbReference type="GO" id="GO:0016491">
    <property type="term" value="F:oxidoreductase activity"/>
    <property type="evidence" value="ECO:0007669"/>
    <property type="project" value="InterPro"/>
</dbReference>
<accession>A0AAE8N5U3</accession>
<dbReference type="SUPFAM" id="SSF51905">
    <property type="entry name" value="FAD/NAD(P)-binding domain"/>
    <property type="match status" value="1"/>
</dbReference>
<reference evidence="2" key="1">
    <citation type="submission" date="2018-03" db="EMBL/GenBank/DDBJ databases">
        <authorList>
            <person name="Guldener U."/>
        </authorList>
    </citation>
    <scope>NUCLEOTIDE SEQUENCE</scope>
</reference>
<dbReference type="InterPro" id="IPR050464">
    <property type="entry name" value="Zeta_carotene_desat/Oxidored"/>
</dbReference>
<evidence type="ECO:0000259" key="1">
    <source>
        <dbReference type="Pfam" id="PF01593"/>
    </source>
</evidence>
<dbReference type="PANTHER" id="PTHR42923:SF17">
    <property type="entry name" value="AMINE OXIDASE DOMAIN-CONTAINING PROTEIN"/>
    <property type="match status" value="1"/>
</dbReference>
<dbReference type="Gene3D" id="3.50.50.60">
    <property type="entry name" value="FAD/NAD(P)-binding domain"/>
    <property type="match status" value="1"/>
</dbReference>
<evidence type="ECO:0000313" key="3">
    <source>
        <dbReference type="Proteomes" id="UP001187682"/>
    </source>
</evidence>
<organism evidence="2 3">
    <name type="scientific">Cephalotrichum gorgonifer</name>
    <dbReference type="NCBI Taxonomy" id="2041049"/>
    <lineage>
        <taxon>Eukaryota</taxon>
        <taxon>Fungi</taxon>
        <taxon>Dikarya</taxon>
        <taxon>Ascomycota</taxon>
        <taxon>Pezizomycotina</taxon>
        <taxon>Sordariomycetes</taxon>
        <taxon>Hypocreomycetidae</taxon>
        <taxon>Microascales</taxon>
        <taxon>Microascaceae</taxon>
        <taxon>Cephalotrichum</taxon>
    </lineage>
</organism>
<dbReference type="InterPro" id="IPR036188">
    <property type="entry name" value="FAD/NAD-bd_sf"/>
</dbReference>
<name>A0AAE8N5U3_9PEZI</name>
<dbReference type="Pfam" id="PF01593">
    <property type="entry name" value="Amino_oxidase"/>
    <property type="match status" value="1"/>
</dbReference>
<keyword evidence="3" id="KW-1185">Reference proteome</keyword>
<dbReference type="Gene3D" id="1.10.405.20">
    <property type="match status" value="1"/>
</dbReference>
<dbReference type="EMBL" id="ONZQ02000013">
    <property type="protein sequence ID" value="SPO05663.1"/>
    <property type="molecule type" value="Genomic_DNA"/>
</dbReference>
<proteinExistence type="predicted"/>
<dbReference type="Proteomes" id="UP001187682">
    <property type="component" value="Unassembled WGS sequence"/>
</dbReference>